<dbReference type="AlphaFoldDB" id="A0A1C4VY39"/>
<protein>
    <recommendedName>
        <fullName evidence="2">eCIS core domain-containing protein</fullName>
    </recommendedName>
</protein>
<feature type="compositionally biased region" description="Basic and acidic residues" evidence="1">
    <location>
        <begin position="1"/>
        <end position="11"/>
    </location>
</feature>
<dbReference type="Proteomes" id="UP000199375">
    <property type="component" value="Unassembled WGS sequence"/>
</dbReference>
<evidence type="ECO:0000256" key="1">
    <source>
        <dbReference type="SAM" id="MobiDB-lite"/>
    </source>
</evidence>
<feature type="region of interest" description="Disordered" evidence="1">
    <location>
        <begin position="1"/>
        <end position="39"/>
    </location>
</feature>
<sequence length="456" mass="48138">MHARQDPDRQRRLGSASLTGPVRDAEPAAAHPAHADLGPEALTPAALPALQRAIGNAEVGRLLAGGQPVQRSTVPEVLRSAGTPLDETTRADMEARLGADFSDVRLHTGTAAEQSAGEIGARAYTSGNHVVIGQGGADRHTLAHELTHVVQQRLGAVDGTDHGDGLRISDPSDRFEREAEETAARALSAAPPSPAAESEQHDADTGGHEVPAPAVQRMIAAGDPADPTLLESNDVPTYPAFAGLPQTMIAQLQTLADDDEWYHVEEALAVVRNTLTGGINVVSRGEANFLRDLASQRGQVSAYDPDMTPTAQSTLASVGVPANAVTLHQASITAFGNHVPHTDIFVPHPGPWTKLAPPNDLASCLDEVMGAASHAYVLTDNEPGQGFAQSVIDGINRVNSGNASVPGYVPLTFTVREFNVPEGTEVELGNPDFDRTRVPLQTRHSPNYRLIHISRA</sequence>
<proteinExistence type="predicted"/>
<reference evidence="3 4" key="1">
    <citation type="submission" date="2016-06" db="EMBL/GenBank/DDBJ databases">
        <authorList>
            <person name="Kjaerup R.B."/>
            <person name="Dalgaard T.S."/>
            <person name="Juul-Madsen H.R."/>
        </authorList>
    </citation>
    <scope>NUCLEOTIDE SEQUENCE [LARGE SCALE GENOMIC DNA]</scope>
    <source>
        <strain evidence="3 4">DSM 45626</strain>
    </source>
</reference>
<feature type="region of interest" description="Disordered" evidence="1">
    <location>
        <begin position="157"/>
        <end position="209"/>
    </location>
</feature>
<dbReference type="RefSeq" id="WP_091279777.1">
    <property type="nucleotide sequence ID" value="NZ_FMCW01000012.1"/>
</dbReference>
<gene>
    <name evidence="3" type="ORF">GA0070558_11229</name>
</gene>
<accession>A0A1C4VY39</accession>
<feature type="compositionally biased region" description="Basic and acidic residues" evidence="1">
    <location>
        <begin position="198"/>
        <end position="207"/>
    </location>
</feature>
<evidence type="ECO:0000313" key="3">
    <source>
        <dbReference type="EMBL" id="SCE88868.1"/>
    </source>
</evidence>
<organism evidence="3 4">
    <name type="scientific">Micromonospora haikouensis</name>
    <dbReference type="NCBI Taxonomy" id="686309"/>
    <lineage>
        <taxon>Bacteria</taxon>
        <taxon>Bacillati</taxon>
        <taxon>Actinomycetota</taxon>
        <taxon>Actinomycetes</taxon>
        <taxon>Micromonosporales</taxon>
        <taxon>Micromonosporaceae</taxon>
        <taxon>Micromonospora</taxon>
    </lineage>
</organism>
<evidence type="ECO:0000259" key="2">
    <source>
        <dbReference type="Pfam" id="PF13699"/>
    </source>
</evidence>
<dbReference type="Pfam" id="PF13699">
    <property type="entry name" value="eCIS_core"/>
    <property type="match status" value="1"/>
</dbReference>
<evidence type="ECO:0000313" key="4">
    <source>
        <dbReference type="Proteomes" id="UP000199375"/>
    </source>
</evidence>
<dbReference type="InterPro" id="IPR025295">
    <property type="entry name" value="eCIS_core_dom"/>
</dbReference>
<name>A0A1C4VY39_9ACTN</name>
<feature type="compositionally biased region" description="Basic and acidic residues" evidence="1">
    <location>
        <begin position="159"/>
        <end position="183"/>
    </location>
</feature>
<feature type="domain" description="eCIS core" evidence="2">
    <location>
        <begin position="84"/>
        <end position="153"/>
    </location>
</feature>
<dbReference type="EMBL" id="FMCW01000012">
    <property type="protein sequence ID" value="SCE88868.1"/>
    <property type="molecule type" value="Genomic_DNA"/>
</dbReference>